<organism evidence="1 2">
    <name type="scientific">Anaerostipes hominis</name>
    <name type="common">ex Liu et al. 2021</name>
    <dbReference type="NCBI Taxonomy" id="2763018"/>
    <lineage>
        <taxon>Bacteria</taxon>
        <taxon>Bacillati</taxon>
        <taxon>Bacillota</taxon>
        <taxon>Clostridia</taxon>
        <taxon>Lachnospirales</taxon>
        <taxon>Lachnospiraceae</taxon>
        <taxon>Anaerostipes</taxon>
    </lineage>
</organism>
<gene>
    <name evidence="1" type="ORF">H8S22_02595</name>
</gene>
<dbReference type="EMBL" id="JACOOS010000002">
    <property type="protein sequence ID" value="MBC5676539.1"/>
    <property type="molecule type" value="Genomic_DNA"/>
</dbReference>
<reference evidence="1 2" key="1">
    <citation type="submission" date="2020-08" db="EMBL/GenBank/DDBJ databases">
        <title>Genome public.</title>
        <authorList>
            <person name="Liu C."/>
            <person name="Sun Q."/>
        </authorList>
    </citation>
    <scope>NUCLEOTIDE SEQUENCE [LARGE SCALE GENOMIC DNA]</scope>
    <source>
        <strain evidence="1 2">NSJ-7</strain>
    </source>
</reference>
<comment type="caution">
    <text evidence="1">The sequence shown here is derived from an EMBL/GenBank/DDBJ whole genome shotgun (WGS) entry which is preliminary data.</text>
</comment>
<dbReference type="Proteomes" id="UP000635828">
    <property type="component" value="Unassembled WGS sequence"/>
</dbReference>
<evidence type="ECO:0000313" key="1">
    <source>
        <dbReference type="EMBL" id="MBC5676539.1"/>
    </source>
</evidence>
<accession>A0ABR7FN20</accession>
<name>A0ABR7FN20_9FIRM</name>
<sequence>MLRHLNYLKQYRKVTYTNLLTSDRLDAYLANIDRQA</sequence>
<keyword evidence="2" id="KW-1185">Reference proteome</keyword>
<proteinExistence type="predicted"/>
<dbReference type="Pfam" id="PF14198">
    <property type="entry name" value="TnpV"/>
    <property type="match status" value="1"/>
</dbReference>
<dbReference type="InterPro" id="IPR026989">
    <property type="entry name" value="TnpV"/>
</dbReference>
<evidence type="ECO:0000313" key="2">
    <source>
        <dbReference type="Proteomes" id="UP000635828"/>
    </source>
</evidence>
<protein>
    <submittedName>
        <fullName evidence="1">TnpV protein</fullName>
    </submittedName>
</protein>